<evidence type="ECO:0000259" key="4">
    <source>
        <dbReference type="PROSITE" id="PS50932"/>
    </source>
</evidence>
<dbReference type="Gene3D" id="3.40.50.2300">
    <property type="match status" value="2"/>
</dbReference>
<dbReference type="CDD" id="cd20010">
    <property type="entry name" value="PBP1_AglR-like"/>
    <property type="match status" value="1"/>
</dbReference>
<dbReference type="RefSeq" id="WP_089234194.1">
    <property type="nucleotide sequence ID" value="NZ_FZOY01000006.1"/>
</dbReference>
<dbReference type="InterPro" id="IPR028082">
    <property type="entry name" value="Peripla_BP_I"/>
</dbReference>
<dbReference type="SUPFAM" id="SSF47413">
    <property type="entry name" value="lambda repressor-like DNA-binding domains"/>
    <property type="match status" value="1"/>
</dbReference>
<dbReference type="SMART" id="SM00354">
    <property type="entry name" value="HTH_LACI"/>
    <property type="match status" value="1"/>
</dbReference>
<evidence type="ECO:0000256" key="2">
    <source>
        <dbReference type="ARBA" id="ARBA00023125"/>
    </source>
</evidence>
<dbReference type="GO" id="GO:0003700">
    <property type="term" value="F:DNA-binding transcription factor activity"/>
    <property type="evidence" value="ECO:0007669"/>
    <property type="project" value="TreeGrafter"/>
</dbReference>
<name>A0A239K701_9RHOB</name>
<evidence type="ECO:0000256" key="3">
    <source>
        <dbReference type="ARBA" id="ARBA00023163"/>
    </source>
</evidence>
<accession>A0A239K701</accession>
<organism evidence="5 6">
    <name type="scientific">Tropicimonas sediminicola</name>
    <dbReference type="NCBI Taxonomy" id="1031541"/>
    <lineage>
        <taxon>Bacteria</taxon>
        <taxon>Pseudomonadati</taxon>
        <taxon>Pseudomonadota</taxon>
        <taxon>Alphaproteobacteria</taxon>
        <taxon>Rhodobacterales</taxon>
        <taxon>Roseobacteraceae</taxon>
        <taxon>Tropicimonas</taxon>
    </lineage>
</organism>
<keyword evidence="2" id="KW-0238">DNA-binding</keyword>
<keyword evidence="6" id="KW-1185">Reference proteome</keyword>
<dbReference type="AlphaFoldDB" id="A0A239K701"/>
<dbReference type="SUPFAM" id="SSF53822">
    <property type="entry name" value="Periplasmic binding protein-like I"/>
    <property type="match status" value="1"/>
</dbReference>
<dbReference type="InterPro" id="IPR001761">
    <property type="entry name" value="Peripla_BP/Lac1_sug-bd_dom"/>
</dbReference>
<gene>
    <name evidence="5" type="ORF">SAMN05421757_106269</name>
</gene>
<feature type="domain" description="HTH lacI-type" evidence="4">
    <location>
        <begin position="1"/>
        <end position="55"/>
    </location>
</feature>
<evidence type="ECO:0000313" key="6">
    <source>
        <dbReference type="Proteomes" id="UP000198426"/>
    </source>
</evidence>
<dbReference type="Pfam" id="PF00356">
    <property type="entry name" value="LacI"/>
    <property type="match status" value="1"/>
</dbReference>
<proteinExistence type="predicted"/>
<dbReference type="PANTHER" id="PTHR30146">
    <property type="entry name" value="LACI-RELATED TRANSCRIPTIONAL REPRESSOR"/>
    <property type="match status" value="1"/>
</dbReference>
<dbReference type="PROSITE" id="PS50932">
    <property type="entry name" value="HTH_LACI_2"/>
    <property type="match status" value="1"/>
</dbReference>
<dbReference type="CDD" id="cd01392">
    <property type="entry name" value="HTH_LacI"/>
    <property type="match status" value="1"/>
</dbReference>
<evidence type="ECO:0000313" key="5">
    <source>
        <dbReference type="EMBL" id="SNT13462.1"/>
    </source>
</evidence>
<dbReference type="OrthoDB" id="234496at2"/>
<sequence length="343" mass="37171">MNLKDLAATLGLSQTTVSRALNGYPEVSEATRKRVHEAAREHGYRPDSRARSLATGRAMAVGLVLTTSARQEIVNPVFADFVASAAETLAARGYDIVMSLVTEAEQTAVYRSLLRKGRVDGLIMQAPLTGDARIGILHKIGLPFVVHGRVSDHDEAYSWMDMDNRHAFHTATDHLLDLGHRDIALINGIEDMDFAHRRREGFIDALAARNLRPRSDLMASAAMTESYGHDTAQRLLAQPQPPTAFLASSMLVGMGVHRAIREAGLQMGQDVSVVVHDDGLSYLPNGTPEQPLFTATHSPVRQAGHLCAEMLLRLIADPSEGPIHTKLQASFLAGPSTGPAPIQ</sequence>
<dbReference type="Pfam" id="PF00532">
    <property type="entry name" value="Peripla_BP_1"/>
    <property type="match status" value="1"/>
</dbReference>
<keyword evidence="3" id="KW-0804">Transcription</keyword>
<dbReference type="InterPro" id="IPR000843">
    <property type="entry name" value="HTH_LacI"/>
</dbReference>
<protein>
    <submittedName>
        <fullName evidence="5">Transcriptional regulator, LacI family</fullName>
    </submittedName>
</protein>
<dbReference type="PANTHER" id="PTHR30146:SF109">
    <property type="entry name" value="HTH-TYPE TRANSCRIPTIONAL REGULATOR GALS"/>
    <property type="match status" value="1"/>
</dbReference>
<dbReference type="EMBL" id="FZOY01000006">
    <property type="protein sequence ID" value="SNT13462.1"/>
    <property type="molecule type" value="Genomic_DNA"/>
</dbReference>
<dbReference type="GO" id="GO:0000976">
    <property type="term" value="F:transcription cis-regulatory region binding"/>
    <property type="evidence" value="ECO:0007669"/>
    <property type="project" value="TreeGrafter"/>
</dbReference>
<dbReference type="Gene3D" id="1.10.260.40">
    <property type="entry name" value="lambda repressor-like DNA-binding domains"/>
    <property type="match status" value="1"/>
</dbReference>
<reference evidence="5 6" key="1">
    <citation type="submission" date="2017-06" db="EMBL/GenBank/DDBJ databases">
        <authorList>
            <person name="Kim H.J."/>
            <person name="Triplett B.A."/>
        </authorList>
    </citation>
    <scope>NUCLEOTIDE SEQUENCE [LARGE SCALE GENOMIC DNA]</scope>
    <source>
        <strain evidence="5 6">DSM 29339</strain>
    </source>
</reference>
<keyword evidence="1" id="KW-0805">Transcription regulation</keyword>
<dbReference type="Proteomes" id="UP000198426">
    <property type="component" value="Unassembled WGS sequence"/>
</dbReference>
<dbReference type="InterPro" id="IPR010982">
    <property type="entry name" value="Lambda_DNA-bd_dom_sf"/>
</dbReference>
<evidence type="ECO:0000256" key="1">
    <source>
        <dbReference type="ARBA" id="ARBA00023015"/>
    </source>
</evidence>